<organism evidence="2 3">
    <name type="scientific">Actinomycetospora atypica</name>
    <dbReference type="NCBI Taxonomy" id="1290095"/>
    <lineage>
        <taxon>Bacteria</taxon>
        <taxon>Bacillati</taxon>
        <taxon>Actinomycetota</taxon>
        <taxon>Actinomycetes</taxon>
        <taxon>Pseudonocardiales</taxon>
        <taxon>Pseudonocardiaceae</taxon>
        <taxon>Actinomycetospora</taxon>
    </lineage>
</organism>
<keyword evidence="3" id="KW-1185">Reference proteome</keyword>
<dbReference type="RefSeq" id="WP_378039669.1">
    <property type="nucleotide sequence ID" value="NZ_JBHSIV010000112.1"/>
</dbReference>
<comment type="caution">
    <text evidence="2">The sequence shown here is derived from an EMBL/GenBank/DDBJ whole genome shotgun (WGS) entry which is preliminary data.</text>
</comment>
<evidence type="ECO:0000256" key="1">
    <source>
        <dbReference type="SAM" id="MobiDB-lite"/>
    </source>
</evidence>
<sequence length="59" mass="6090">PTSQDDEDALAALAEVLGGPESQDDPNVEARARRAASDIMGMPDDSSPGLRSVEGPPAR</sequence>
<name>A0ABV9YUC1_9PSEU</name>
<dbReference type="Proteomes" id="UP001595947">
    <property type="component" value="Unassembled WGS sequence"/>
</dbReference>
<feature type="non-terminal residue" evidence="2">
    <location>
        <position position="1"/>
    </location>
</feature>
<evidence type="ECO:0000313" key="3">
    <source>
        <dbReference type="Proteomes" id="UP001595947"/>
    </source>
</evidence>
<gene>
    <name evidence="2" type="ORF">ACFPBZ_29545</name>
</gene>
<dbReference type="EMBL" id="JBHSIV010000112">
    <property type="protein sequence ID" value="MFC5066380.1"/>
    <property type="molecule type" value="Genomic_DNA"/>
</dbReference>
<reference evidence="3" key="1">
    <citation type="journal article" date="2019" name="Int. J. Syst. Evol. Microbiol.">
        <title>The Global Catalogue of Microorganisms (GCM) 10K type strain sequencing project: providing services to taxonomists for standard genome sequencing and annotation.</title>
        <authorList>
            <consortium name="The Broad Institute Genomics Platform"/>
            <consortium name="The Broad Institute Genome Sequencing Center for Infectious Disease"/>
            <person name="Wu L."/>
            <person name="Ma J."/>
        </authorList>
    </citation>
    <scope>NUCLEOTIDE SEQUENCE [LARGE SCALE GENOMIC DNA]</scope>
    <source>
        <strain evidence="3">CGMCC 4.7093</strain>
    </source>
</reference>
<protein>
    <submittedName>
        <fullName evidence="2">Uncharacterized protein</fullName>
    </submittedName>
</protein>
<proteinExistence type="predicted"/>
<accession>A0ABV9YUC1</accession>
<evidence type="ECO:0000313" key="2">
    <source>
        <dbReference type="EMBL" id="MFC5066380.1"/>
    </source>
</evidence>
<feature type="region of interest" description="Disordered" evidence="1">
    <location>
        <begin position="15"/>
        <end position="59"/>
    </location>
</feature>